<dbReference type="Gene3D" id="3.40.190.10">
    <property type="entry name" value="Periplasmic binding protein-like II"/>
    <property type="match status" value="1"/>
</dbReference>
<organism evidence="2 3">
    <name type="scientific">Burkholderia territorii</name>
    <dbReference type="NCBI Taxonomy" id="1503055"/>
    <lineage>
        <taxon>Bacteria</taxon>
        <taxon>Pseudomonadati</taxon>
        <taxon>Pseudomonadota</taxon>
        <taxon>Betaproteobacteria</taxon>
        <taxon>Burkholderiales</taxon>
        <taxon>Burkholderiaceae</taxon>
        <taxon>Burkholderia</taxon>
        <taxon>Burkholderia cepacia complex</taxon>
    </lineage>
</organism>
<dbReference type="EMBL" id="LPEQ01000083">
    <property type="protein sequence ID" value="KVV45838.1"/>
    <property type="molecule type" value="Genomic_DNA"/>
</dbReference>
<protein>
    <recommendedName>
        <fullName evidence="1">LysR substrate-binding domain-containing protein</fullName>
    </recommendedName>
</protein>
<name>A0A105VDK7_9BURK</name>
<reference evidence="2 3" key="1">
    <citation type="submission" date="2015-11" db="EMBL/GenBank/DDBJ databases">
        <title>Expanding the genomic diversity of Burkholderia species for the development of highly accurate diagnostics.</title>
        <authorList>
            <person name="Sahl J."/>
            <person name="Keim P."/>
            <person name="Wagner D."/>
        </authorList>
    </citation>
    <scope>NUCLEOTIDE SEQUENCE [LARGE SCALE GENOMIC DNA]</scope>
    <source>
        <strain evidence="2 3">MSMB1301WGS</strain>
    </source>
</reference>
<dbReference type="InterPro" id="IPR005119">
    <property type="entry name" value="LysR_subst-bd"/>
</dbReference>
<evidence type="ECO:0000259" key="1">
    <source>
        <dbReference type="Pfam" id="PF03466"/>
    </source>
</evidence>
<dbReference type="Pfam" id="PF03466">
    <property type="entry name" value="LysR_substrate"/>
    <property type="match status" value="1"/>
</dbReference>
<dbReference type="Proteomes" id="UP000062317">
    <property type="component" value="Unassembled WGS sequence"/>
</dbReference>
<evidence type="ECO:0000313" key="2">
    <source>
        <dbReference type="EMBL" id="KVV45838.1"/>
    </source>
</evidence>
<dbReference type="SUPFAM" id="SSF53850">
    <property type="entry name" value="Periplasmic binding protein-like II"/>
    <property type="match status" value="1"/>
</dbReference>
<gene>
    <name evidence="2" type="ORF">WT27_06960</name>
</gene>
<keyword evidence="3" id="KW-1185">Reference proteome</keyword>
<accession>A0A105VDK7</accession>
<feature type="domain" description="LysR substrate-binding" evidence="1">
    <location>
        <begin position="3"/>
        <end position="119"/>
    </location>
</feature>
<comment type="caution">
    <text evidence="2">The sequence shown here is derived from an EMBL/GenBank/DDBJ whole genome shotgun (WGS) entry which is preliminary data.</text>
</comment>
<proteinExistence type="predicted"/>
<evidence type="ECO:0000313" key="3">
    <source>
        <dbReference type="Proteomes" id="UP000062317"/>
    </source>
</evidence>
<sequence>MREHIEIADLHDYPFVSVQIPDALRAEVCRALKLQSHETLRLQAQCNDVSMLKALVSQTDSIMFSPVSAVRCETSEGVLVPLRPVDGSVIALEFELGYRPEKAMSSPVRAAGSMIREAMQA</sequence>
<dbReference type="AlphaFoldDB" id="A0A105VDK7"/>